<dbReference type="InterPro" id="IPR011047">
    <property type="entry name" value="Quinoprotein_ADH-like_sf"/>
</dbReference>
<organism evidence="2 3">
    <name type="scientific">Saccharopolyspora oryzae</name>
    <dbReference type="NCBI Taxonomy" id="2997343"/>
    <lineage>
        <taxon>Bacteria</taxon>
        <taxon>Bacillati</taxon>
        <taxon>Actinomycetota</taxon>
        <taxon>Actinomycetes</taxon>
        <taxon>Pseudonocardiales</taxon>
        <taxon>Pseudonocardiaceae</taxon>
        <taxon>Saccharopolyspora</taxon>
    </lineage>
</organism>
<sequence length="337" mass="36401">MAGSESCHPGSRRRRSGSRTGDGNEVLGHDPQTGRVAWRYARDIPLCTIGSEWDRAVAVFRKSSNCSEVTSLRGPTGLRGPQRNSDAEFDTQLLSDGTYLTATGQRTFESWRSDLVRTQQFGIPPAVKNPDNDMKRPDCTFTSTAVGDDRVGVVEKCPQELGRITVIKAKPEDDEKPEEVFSVGLGSTSASVIAVTSKHVAVVERDRSAVVVFDDNGREVSRYPVRLGTPDFRANVQVEATKTGNRIYWHTGADTLALDPAAFTPQWSVPDTLGPGTGFAGKLLVPVREGLAVIDPGTGNRERVIPVDRGGYAGPVQLNAVGSVLLEQRGNTLVALR</sequence>
<evidence type="ECO:0000313" key="2">
    <source>
        <dbReference type="EMBL" id="MDA3626214.1"/>
    </source>
</evidence>
<protein>
    <recommendedName>
        <fullName evidence="4">PQQ-binding-like beta-propeller repeat protein</fullName>
    </recommendedName>
</protein>
<name>A0ABT4UYM6_9PSEU</name>
<dbReference type="SUPFAM" id="SSF50998">
    <property type="entry name" value="Quinoprotein alcohol dehydrogenase-like"/>
    <property type="match status" value="1"/>
</dbReference>
<gene>
    <name evidence="2" type="ORF">OU415_12265</name>
</gene>
<keyword evidence="3" id="KW-1185">Reference proteome</keyword>
<feature type="region of interest" description="Disordered" evidence="1">
    <location>
        <begin position="1"/>
        <end position="30"/>
    </location>
</feature>
<evidence type="ECO:0000313" key="3">
    <source>
        <dbReference type="Proteomes" id="UP001210380"/>
    </source>
</evidence>
<comment type="caution">
    <text evidence="2">The sequence shown here is derived from an EMBL/GenBank/DDBJ whole genome shotgun (WGS) entry which is preliminary data.</text>
</comment>
<reference evidence="2 3" key="1">
    <citation type="submission" date="2022-11" db="EMBL/GenBank/DDBJ databases">
        <title>Draft genome sequence of Saccharopolyspora sp. WRP15-2 isolated from rhizosphere soils of wild rice in Thailand.</title>
        <authorList>
            <person name="Duangmal K."/>
            <person name="Kammanee S."/>
            <person name="Muangham S."/>
        </authorList>
    </citation>
    <scope>NUCLEOTIDE SEQUENCE [LARGE SCALE GENOMIC DNA]</scope>
    <source>
        <strain evidence="2 3">WRP15-2</strain>
    </source>
</reference>
<accession>A0ABT4UYM6</accession>
<dbReference type="EMBL" id="JAQGLA010000014">
    <property type="protein sequence ID" value="MDA3626214.1"/>
    <property type="molecule type" value="Genomic_DNA"/>
</dbReference>
<proteinExistence type="predicted"/>
<evidence type="ECO:0000256" key="1">
    <source>
        <dbReference type="SAM" id="MobiDB-lite"/>
    </source>
</evidence>
<dbReference type="RefSeq" id="WP_270948799.1">
    <property type="nucleotide sequence ID" value="NZ_JAQGLA010000014.1"/>
</dbReference>
<evidence type="ECO:0008006" key="4">
    <source>
        <dbReference type="Google" id="ProtNLM"/>
    </source>
</evidence>
<dbReference type="Proteomes" id="UP001210380">
    <property type="component" value="Unassembled WGS sequence"/>
</dbReference>